<sequence>MPFHKGRRDYDYDHPNIAKQYQLYGARLRTVRHARITDAPALHPPLLDRTTVHNSYSVSSIGMAGRDSGSGRSAGSMGVAVATMLFTLVAIAVSAVGGATTANDDVPALIVTAQLSSAQEPDPSGSGSIAVSATGTTWGVRGVYRSGKSGDLDPKVEDNAGPSEVRERGCAPCQRAADECAPQGTARAYRLGLAIVGEVPRYVLEGYVACVRSCRGDRPSYRYSATDENPSEQSADRKLMRSVASGSCPQVPKQL</sequence>
<protein>
    <submittedName>
        <fullName evidence="1">Uncharacterized protein</fullName>
    </submittedName>
</protein>
<organism evidence="1 2">
    <name type="scientific">Auriscalpium vulgare</name>
    <dbReference type="NCBI Taxonomy" id="40419"/>
    <lineage>
        <taxon>Eukaryota</taxon>
        <taxon>Fungi</taxon>
        <taxon>Dikarya</taxon>
        <taxon>Basidiomycota</taxon>
        <taxon>Agaricomycotina</taxon>
        <taxon>Agaricomycetes</taxon>
        <taxon>Russulales</taxon>
        <taxon>Auriscalpiaceae</taxon>
        <taxon>Auriscalpium</taxon>
    </lineage>
</organism>
<keyword evidence="2" id="KW-1185">Reference proteome</keyword>
<dbReference type="Proteomes" id="UP000814033">
    <property type="component" value="Unassembled WGS sequence"/>
</dbReference>
<accession>A0ACB8R2C2</accession>
<evidence type="ECO:0000313" key="1">
    <source>
        <dbReference type="EMBL" id="KAI0037905.1"/>
    </source>
</evidence>
<name>A0ACB8R2C2_9AGAM</name>
<comment type="caution">
    <text evidence="1">The sequence shown here is derived from an EMBL/GenBank/DDBJ whole genome shotgun (WGS) entry which is preliminary data.</text>
</comment>
<proteinExistence type="predicted"/>
<gene>
    <name evidence="1" type="ORF">FA95DRAFT_1578526</name>
</gene>
<reference evidence="1" key="2">
    <citation type="journal article" date="2022" name="New Phytol.">
        <title>Evolutionary transition to the ectomycorrhizal habit in the genomes of a hyperdiverse lineage of mushroom-forming fungi.</title>
        <authorList>
            <person name="Looney B."/>
            <person name="Miyauchi S."/>
            <person name="Morin E."/>
            <person name="Drula E."/>
            <person name="Courty P.E."/>
            <person name="Kohler A."/>
            <person name="Kuo A."/>
            <person name="LaButti K."/>
            <person name="Pangilinan J."/>
            <person name="Lipzen A."/>
            <person name="Riley R."/>
            <person name="Andreopoulos W."/>
            <person name="He G."/>
            <person name="Johnson J."/>
            <person name="Nolan M."/>
            <person name="Tritt A."/>
            <person name="Barry K.W."/>
            <person name="Grigoriev I.V."/>
            <person name="Nagy L.G."/>
            <person name="Hibbett D."/>
            <person name="Henrissat B."/>
            <person name="Matheny P.B."/>
            <person name="Labbe J."/>
            <person name="Martin F.M."/>
        </authorList>
    </citation>
    <scope>NUCLEOTIDE SEQUENCE</scope>
    <source>
        <strain evidence="1">FP105234-sp</strain>
    </source>
</reference>
<evidence type="ECO:0000313" key="2">
    <source>
        <dbReference type="Proteomes" id="UP000814033"/>
    </source>
</evidence>
<reference evidence="1" key="1">
    <citation type="submission" date="2021-02" db="EMBL/GenBank/DDBJ databases">
        <authorList>
            <consortium name="DOE Joint Genome Institute"/>
            <person name="Ahrendt S."/>
            <person name="Looney B.P."/>
            <person name="Miyauchi S."/>
            <person name="Morin E."/>
            <person name="Drula E."/>
            <person name="Courty P.E."/>
            <person name="Chicoki N."/>
            <person name="Fauchery L."/>
            <person name="Kohler A."/>
            <person name="Kuo A."/>
            <person name="Labutti K."/>
            <person name="Pangilinan J."/>
            <person name="Lipzen A."/>
            <person name="Riley R."/>
            <person name="Andreopoulos W."/>
            <person name="He G."/>
            <person name="Johnson J."/>
            <person name="Barry K.W."/>
            <person name="Grigoriev I.V."/>
            <person name="Nagy L."/>
            <person name="Hibbett D."/>
            <person name="Henrissat B."/>
            <person name="Matheny P.B."/>
            <person name="Labbe J."/>
            <person name="Martin F."/>
        </authorList>
    </citation>
    <scope>NUCLEOTIDE SEQUENCE</scope>
    <source>
        <strain evidence="1">FP105234-sp</strain>
    </source>
</reference>
<dbReference type="EMBL" id="MU276666">
    <property type="protein sequence ID" value="KAI0037905.1"/>
    <property type="molecule type" value="Genomic_DNA"/>
</dbReference>